<dbReference type="NCBIfam" id="TIGR00409">
    <property type="entry name" value="proS_fam_II"/>
    <property type="match status" value="1"/>
</dbReference>
<keyword evidence="4" id="KW-0547">Nucleotide-binding</keyword>
<comment type="caution">
    <text evidence="11">The sequence shown here is derived from an EMBL/GenBank/DDBJ whole genome shotgun (WGS) entry which is preliminary data.</text>
</comment>
<keyword evidence="6" id="KW-0648">Protein biosynthesis</keyword>
<dbReference type="Proteomes" id="UP001623330">
    <property type="component" value="Unassembled WGS sequence"/>
</dbReference>
<evidence type="ECO:0000256" key="8">
    <source>
        <dbReference type="ARBA" id="ARBA00029731"/>
    </source>
</evidence>
<keyword evidence="3" id="KW-0436">Ligase</keyword>
<dbReference type="InterPro" id="IPR036621">
    <property type="entry name" value="Anticodon-bd_dom_sf"/>
</dbReference>
<evidence type="ECO:0000259" key="10">
    <source>
        <dbReference type="PROSITE" id="PS50862"/>
    </source>
</evidence>
<dbReference type="Pfam" id="PF00587">
    <property type="entry name" value="tRNA-synt_2b"/>
    <property type="match status" value="1"/>
</dbReference>
<evidence type="ECO:0000256" key="2">
    <source>
        <dbReference type="ARBA" id="ARBA00012831"/>
    </source>
</evidence>
<comment type="similarity">
    <text evidence="1">Belongs to the class-II aminoacyl-tRNA synthetase family.</text>
</comment>
<protein>
    <recommendedName>
        <fullName evidence="2">proline--tRNA ligase</fullName>
        <ecNumber evidence="2">6.1.1.15</ecNumber>
    </recommendedName>
    <alternativeName>
        <fullName evidence="8">Prolyl-tRNA synthetase</fullName>
    </alternativeName>
</protein>
<sequence length="540" mass="61165">MAIRRLIAKRTVAHNAFLPKSVELEAWKSKPTQEVLQNLGFVRKTQSGLFNWLPLGLRTVRKLENLIRQRMENDAGAMEVSLSSLSARSIWDKTGRWDKSKELFKVKDTNDVEYCLIPTCEEDITDLTRNYISSHKDMPLIAYQIGRKYRDEKRPRGGLLRGREFTMKDAYSFASSEEQALELFNKMDSVYDKLFTDLKVPFKSALADSGEIGGEMSKEYHFLDPIGEDTVFTCDSCGTSSTIEKCDSLPDVGGQHTGDVDVIYGLSEDHATLICFYFPRGRNFNWNLAQKVLDNDIDMSIKEYGNDKVLQAYQEENEDYMFTKILRVMDIRINSRSNFPDFPLSKYLKHNFGQIDEVSIVDAVDQEICARCEEGTLQGSKSIEVGHIFHLGDKYSKPLGAKFRDENNNESIISMGCYGIGVSRLIGAIAEIGRDERGLKWPQVIAPYQISIITNKKDDITPLKEQIKQSFDTFDLDFEGAKLGFGGRIKLSHAIGIPLCIIVGSKSWPNVEIEVRSTDEKIVVPHTQVIDKIKQLLAAL</sequence>
<keyword evidence="7" id="KW-0030">Aminoacyl-tRNA synthetase</keyword>
<dbReference type="PANTHER" id="PTHR42753:SF2">
    <property type="entry name" value="PROLINE--TRNA LIGASE"/>
    <property type="match status" value="1"/>
</dbReference>
<dbReference type="PANTHER" id="PTHR42753">
    <property type="entry name" value="MITOCHONDRIAL RIBOSOME PROTEIN L39/PROLYL-TRNA LIGASE FAMILY MEMBER"/>
    <property type="match status" value="1"/>
</dbReference>
<evidence type="ECO:0000256" key="4">
    <source>
        <dbReference type="ARBA" id="ARBA00022741"/>
    </source>
</evidence>
<dbReference type="Pfam" id="PF03129">
    <property type="entry name" value="HGTP_anticodon"/>
    <property type="match status" value="1"/>
</dbReference>
<dbReference type="Gene3D" id="3.40.50.800">
    <property type="entry name" value="Anticodon-binding domain"/>
    <property type="match status" value="1"/>
</dbReference>
<evidence type="ECO:0000256" key="7">
    <source>
        <dbReference type="ARBA" id="ARBA00023146"/>
    </source>
</evidence>
<dbReference type="InterPro" id="IPR004500">
    <property type="entry name" value="Pro-tRNA-synth_IIa_bac-type"/>
</dbReference>
<dbReference type="InterPro" id="IPR004154">
    <property type="entry name" value="Anticodon-bd"/>
</dbReference>
<keyword evidence="12" id="KW-1185">Reference proteome</keyword>
<dbReference type="PRINTS" id="PR01046">
    <property type="entry name" value="TRNASYNTHPRO"/>
</dbReference>
<evidence type="ECO:0000313" key="12">
    <source>
        <dbReference type="Proteomes" id="UP001623330"/>
    </source>
</evidence>
<name>A0ABR4NW03_9SACH</name>
<dbReference type="InterPro" id="IPR002316">
    <property type="entry name" value="Pro-tRNA-ligase_IIa"/>
</dbReference>
<keyword evidence="5" id="KW-0067">ATP-binding</keyword>
<dbReference type="PROSITE" id="PS50862">
    <property type="entry name" value="AA_TRNA_LIGASE_II"/>
    <property type="match status" value="1"/>
</dbReference>
<comment type="catalytic activity">
    <reaction evidence="9">
        <text>tRNA(Pro) + L-proline + ATP = L-prolyl-tRNA(Pro) + AMP + diphosphate</text>
        <dbReference type="Rhea" id="RHEA:14305"/>
        <dbReference type="Rhea" id="RHEA-COMP:9700"/>
        <dbReference type="Rhea" id="RHEA-COMP:9702"/>
        <dbReference type="ChEBI" id="CHEBI:30616"/>
        <dbReference type="ChEBI" id="CHEBI:33019"/>
        <dbReference type="ChEBI" id="CHEBI:60039"/>
        <dbReference type="ChEBI" id="CHEBI:78442"/>
        <dbReference type="ChEBI" id="CHEBI:78532"/>
        <dbReference type="ChEBI" id="CHEBI:456215"/>
        <dbReference type="EC" id="6.1.1.15"/>
    </reaction>
</comment>
<gene>
    <name evidence="11" type="ORF">RNJ44_04784</name>
</gene>
<evidence type="ECO:0000256" key="5">
    <source>
        <dbReference type="ARBA" id="ARBA00022840"/>
    </source>
</evidence>
<evidence type="ECO:0000313" key="11">
    <source>
        <dbReference type="EMBL" id="KAL3232868.1"/>
    </source>
</evidence>
<dbReference type="EC" id="6.1.1.15" evidence="2"/>
<dbReference type="InterPro" id="IPR002314">
    <property type="entry name" value="aa-tRNA-synt_IIb"/>
</dbReference>
<evidence type="ECO:0000256" key="1">
    <source>
        <dbReference type="ARBA" id="ARBA00008226"/>
    </source>
</evidence>
<dbReference type="InterPro" id="IPR006195">
    <property type="entry name" value="aa-tRNA-synth_II"/>
</dbReference>
<organism evidence="11 12">
    <name type="scientific">Nakaseomyces bracarensis</name>
    <dbReference type="NCBI Taxonomy" id="273131"/>
    <lineage>
        <taxon>Eukaryota</taxon>
        <taxon>Fungi</taxon>
        <taxon>Dikarya</taxon>
        <taxon>Ascomycota</taxon>
        <taxon>Saccharomycotina</taxon>
        <taxon>Saccharomycetes</taxon>
        <taxon>Saccharomycetales</taxon>
        <taxon>Saccharomycetaceae</taxon>
        <taxon>Nakaseomyces</taxon>
    </lineage>
</organism>
<reference evidence="11 12" key="1">
    <citation type="submission" date="2024-05" db="EMBL/GenBank/DDBJ databases">
        <title>Long read based assembly of the Candida bracarensis genome reveals expanded adhesin content.</title>
        <authorList>
            <person name="Marcet-Houben M."/>
            <person name="Ksiezopolska E."/>
            <person name="Gabaldon T."/>
        </authorList>
    </citation>
    <scope>NUCLEOTIDE SEQUENCE [LARGE SCALE GENOMIC DNA]</scope>
    <source>
        <strain evidence="11 12">CBM6</strain>
    </source>
</reference>
<evidence type="ECO:0000256" key="9">
    <source>
        <dbReference type="ARBA" id="ARBA00047671"/>
    </source>
</evidence>
<dbReference type="EMBL" id="JBEVYD010000005">
    <property type="protein sequence ID" value="KAL3232868.1"/>
    <property type="molecule type" value="Genomic_DNA"/>
</dbReference>
<accession>A0ABR4NW03</accession>
<dbReference type="InterPro" id="IPR045864">
    <property type="entry name" value="aa-tRNA-synth_II/BPL/LPL"/>
</dbReference>
<proteinExistence type="inferred from homology"/>
<dbReference type="InterPro" id="IPR050062">
    <property type="entry name" value="Pro-tRNA_synthetase"/>
</dbReference>
<dbReference type="SUPFAM" id="SSF55681">
    <property type="entry name" value="Class II aaRS and biotin synthetases"/>
    <property type="match status" value="1"/>
</dbReference>
<feature type="domain" description="Aminoacyl-transfer RNA synthetases class-II family profile" evidence="10">
    <location>
        <begin position="56"/>
        <end position="442"/>
    </location>
</feature>
<evidence type="ECO:0000256" key="3">
    <source>
        <dbReference type="ARBA" id="ARBA00022598"/>
    </source>
</evidence>
<dbReference type="Gene3D" id="3.30.930.10">
    <property type="entry name" value="Bira Bifunctional Protein, Domain 2"/>
    <property type="match status" value="2"/>
</dbReference>
<dbReference type="SUPFAM" id="SSF52954">
    <property type="entry name" value="Class II aaRS ABD-related"/>
    <property type="match status" value="1"/>
</dbReference>
<evidence type="ECO:0000256" key="6">
    <source>
        <dbReference type="ARBA" id="ARBA00022917"/>
    </source>
</evidence>